<keyword evidence="5" id="KW-0375">Hydrogen ion transport</keyword>
<dbReference type="SUPFAM" id="SSF52943">
    <property type="entry name" value="ATP synthase (F1-ATPase), gamma subunit"/>
    <property type="match status" value="1"/>
</dbReference>
<dbReference type="Gene3D" id="3.40.1380.10">
    <property type="match status" value="1"/>
</dbReference>
<name>C7RSS3_ACCRE</name>
<dbReference type="PRINTS" id="PR00126">
    <property type="entry name" value="ATPASEGAMMA"/>
</dbReference>
<evidence type="ECO:0000256" key="7">
    <source>
        <dbReference type="ARBA" id="ARBA00023136"/>
    </source>
</evidence>
<reference evidence="10" key="1">
    <citation type="submission" date="2009-08" db="EMBL/GenBank/DDBJ databases">
        <authorList>
            <consortium name="US DOE Joint Genome Institute"/>
            <person name="Lucas S."/>
            <person name="Copeland A."/>
            <person name="Lapidus A."/>
            <person name="Glavina del Rio T."/>
            <person name="Dalin E."/>
            <person name="Tice H."/>
            <person name="Bruce D."/>
            <person name="Barry K."/>
            <person name="Pitluck S."/>
            <person name="Lowry S."/>
            <person name="Larimer F."/>
            <person name="Land M."/>
            <person name="Hauser L."/>
            <person name="Kyrpides N."/>
            <person name="Ivanova N."/>
            <person name="McMahon K.D."/>
            <person name="Hugenholtz P."/>
        </authorList>
    </citation>
    <scope>NUCLEOTIDE SEQUENCE</scope>
    <source>
        <strain evidence="10">UW-1</strain>
    </source>
</reference>
<accession>C7RSS3</accession>
<dbReference type="OrthoDB" id="187217at2"/>
<keyword evidence="7" id="KW-0472">Membrane</keyword>
<comment type="similarity">
    <text evidence="3">Belongs to the ATPase gamma chain family.</text>
</comment>
<evidence type="ECO:0000256" key="4">
    <source>
        <dbReference type="ARBA" id="ARBA00022448"/>
    </source>
</evidence>
<gene>
    <name evidence="10" type="ordered locus">CAP2UW1_2689</name>
</gene>
<keyword evidence="9" id="KW-0066">ATP synthesis</keyword>
<evidence type="ECO:0000256" key="1">
    <source>
        <dbReference type="ARBA" id="ARBA00003456"/>
    </source>
</evidence>
<evidence type="ECO:0000256" key="9">
    <source>
        <dbReference type="ARBA" id="ARBA00023310"/>
    </source>
</evidence>
<keyword evidence="4" id="KW-0813">Transport</keyword>
<dbReference type="EMBL" id="CP001715">
    <property type="protein sequence ID" value="ACV35975.1"/>
    <property type="molecule type" value="Genomic_DNA"/>
</dbReference>
<comment type="function">
    <text evidence="1">Produces ATP from ADP in the presence of a proton gradient across the membrane. The gamma chain is believed to be important in regulating ATPase activity and the flow of protons through the CF(0) complex.</text>
</comment>
<dbReference type="AlphaFoldDB" id="C7RSS3"/>
<dbReference type="GO" id="GO:0045259">
    <property type="term" value="C:proton-transporting ATP synthase complex"/>
    <property type="evidence" value="ECO:0007669"/>
    <property type="project" value="UniProtKB-KW"/>
</dbReference>
<dbReference type="InterPro" id="IPR000131">
    <property type="entry name" value="ATP_synth_F1_gsu"/>
</dbReference>
<proteinExistence type="inferred from homology"/>
<organism evidence="10">
    <name type="scientific">Accumulibacter regalis</name>
    <dbReference type="NCBI Taxonomy" id="522306"/>
    <lineage>
        <taxon>Bacteria</taxon>
        <taxon>Pseudomonadati</taxon>
        <taxon>Pseudomonadota</taxon>
        <taxon>Betaproteobacteria</taxon>
        <taxon>Candidatus Accumulibacter</taxon>
    </lineage>
</organism>
<dbReference type="Pfam" id="PF00231">
    <property type="entry name" value="ATP-synt"/>
    <property type="match status" value="1"/>
</dbReference>
<dbReference type="InterPro" id="IPR035968">
    <property type="entry name" value="ATP_synth_F1_ATPase_gsu"/>
</dbReference>
<evidence type="ECO:0000256" key="6">
    <source>
        <dbReference type="ARBA" id="ARBA00023065"/>
    </source>
</evidence>
<evidence type="ECO:0000256" key="5">
    <source>
        <dbReference type="ARBA" id="ARBA00022781"/>
    </source>
</evidence>
<dbReference type="Gene3D" id="1.10.287.80">
    <property type="entry name" value="ATP synthase, gamma subunit, helix hairpin domain"/>
    <property type="match status" value="1"/>
</dbReference>
<evidence type="ECO:0000256" key="8">
    <source>
        <dbReference type="ARBA" id="ARBA00023196"/>
    </source>
</evidence>
<sequence length="285" mass="31609">MSRRREIARRLDALSDIGGIMSAMKGLALMETRILTDFLVSQQRMVAGIETAAADFLAWHAELVSEPFAGRELCVLVGSEQGFCGDFNEALLAGMEAVCQAKATPVRWLVVGSRLAARIGERDGVDLAQPGAIVADEVPAVLLRLTRELSGFMARDEFAGYGLSALYHCDATGDLRMRHLLPLRDLPAPERARAHAAELNLPPTEFLRGLTGHYLHAVLNEVLYSSLMAENRQRQAHMDRALQRLDDDSARLKRRYNTQRQEEITEEIELILLSADMLEETGQPS</sequence>
<evidence type="ECO:0000256" key="3">
    <source>
        <dbReference type="ARBA" id="ARBA00007681"/>
    </source>
</evidence>
<dbReference type="GO" id="GO:0046933">
    <property type="term" value="F:proton-transporting ATP synthase activity, rotational mechanism"/>
    <property type="evidence" value="ECO:0007669"/>
    <property type="project" value="InterPro"/>
</dbReference>
<evidence type="ECO:0000313" key="10">
    <source>
        <dbReference type="EMBL" id="ACV35975.1"/>
    </source>
</evidence>
<keyword evidence="8" id="KW-0139">CF(1)</keyword>
<keyword evidence="6" id="KW-0406">Ion transport</keyword>
<reference evidence="10" key="2">
    <citation type="submission" date="2009-09" db="EMBL/GenBank/DDBJ databases">
        <title>Complete sequence of chromosome of Candidatus Accumulibacter phosphatis clade IIA str. UW-1.</title>
        <authorList>
            <consortium name="US DOE Joint Genome Institute"/>
            <person name="Martin H.G."/>
            <person name="Ivanova N."/>
            <person name="Kunin V."/>
            <person name="Warnecke F."/>
            <person name="Barry K."/>
            <person name="He S."/>
            <person name="Salamov A."/>
            <person name="Szeto E."/>
            <person name="Dalin E."/>
            <person name="Pangilinan J.L."/>
            <person name="Lapidus A."/>
            <person name="Lowry S."/>
            <person name="Kyrpides N.C."/>
            <person name="McMahon K.D."/>
            <person name="Hugenholtz P."/>
        </authorList>
    </citation>
    <scope>NUCLEOTIDE SEQUENCE [LARGE SCALE GENOMIC DNA]</scope>
    <source>
        <strain evidence="10">UW-1</strain>
    </source>
</reference>
<evidence type="ECO:0000256" key="2">
    <source>
        <dbReference type="ARBA" id="ARBA00004170"/>
    </source>
</evidence>
<dbReference type="eggNOG" id="COG0224">
    <property type="taxonomic scope" value="Bacteria"/>
</dbReference>
<comment type="subcellular location">
    <subcellularLocation>
        <location evidence="2">Membrane</location>
        <topology evidence="2">Peripheral membrane protein</topology>
    </subcellularLocation>
</comment>
<dbReference type="STRING" id="522306.CAP2UW1_2689"/>
<protein>
    <submittedName>
        <fullName evidence="10">ATP synthase F1, gamma subunit</fullName>
    </submittedName>
</protein>
<dbReference type="HOGENOM" id="CLU_1007587_0_0_4"/>
<dbReference type="KEGG" id="app:CAP2UW1_2689"/>